<dbReference type="Proteomes" id="UP000663827">
    <property type="component" value="Unassembled WGS sequence"/>
</dbReference>
<feature type="compositionally biased region" description="Low complexity" evidence="1">
    <location>
        <begin position="50"/>
        <end position="59"/>
    </location>
</feature>
<sequence length="369" mass="40876">MSTSVTIANTGAGDISSINNITESLGGIKLEDIKTEGCSGGDSDSDPSEESQSNSDSTGNTSLGQGLQLRPRSPASKGDLPEMTWEAAQLLLHHRLFFWNCEVNDFPILYCWGISYVPIAMGIQAESQLWYVSLSNSWIPARLQLHERRFHRDFKDGQADLMGHLLVLPDRSSDPRFLFRNPETPPLWLHKDIASARCEFQFMSNQISTSHMVEGNISSYRPVESPEANPNLGRNPMFIAPSNRSSHWAPAQGDPSLNQEYWATGVVGAEGAFFSSGYSQLPGATVLLAPADASNMVSNEVPMKMELGSTPPTIDEITNFTTNFRKEAPGKGAQVVICLHCPPNDERRRITDVRPWNLRRHLMIDFVIK</sequence>
<evidence type="ECO:0000313" key="2">
    <source>
        <dbReference type="EMBL" id="CAE7110407.1"/>
    </source>
</evidence>
<name>A0A8H3HWV8_9AGAM</name>
<reference evidence="2" key="1">
    <citation type="submission" date="2021-01" db="EMBL/GenBank/DDBJ databases">
        <authorList>
            <person name="Kaushik A."/>
        </authorList>
    </citation>
    <scope>NUCLEOTIDE SEQUENCE</scope>
    <source>
        <strain evidence="2">AG5</strain>
    </source>
</reference>
<proteinExistence type="predicted"/>
<dbReference type="AlphaFoldDB" id="A0A8H3HWV8"/>
<organism evidence="2 3">
    <name type="scientific">Rhizoctonia solani</name>
    <dbReference type="NCBI Taxonomy" id="456999"/>
    <lineage>
        <taxon>Eukaryota</taxon>
        <taxon>Fungi</taxon>
        <taxon>Dikarya</taxon>
        <taxon>Basidiomycota</taxon>
        <taxon>Agaricomycotina</taxon>
        <taxon>Agaricomycetes</taxon>
        <taxon>Cantharellales</taxon>
        <taxon>Ceratobasidiaceae</taxon>
        <taxon>Rhizoctonia</taxon>
    </lineage>
</organism>
<feature type="non-terminal residue" evidence="2">
    <location>
        <position position="1"/>
    </location>
</feature>
<evidence type="ECO:0000256" key="1">
    <source>
        <dbReference type="SAM" id="MobiDB-lite"/>
    </source>
</evidence>
<feature type="region of interest" description="Disordered" evidence="1">
    <location>
        <begin position="33"/>
        <end position="79"/>
    </location>
</feature>
<protein>
    <submittedName>
        <fullName evidence="2">Uncharacterized protein</fullName>
    </submittedName>
</protein>
<accession>A0A8H3HWV8</accession>
<gene>
    <name evidence="2" type="ORF">RDB_LOCUS47870</name>
</gene>
<dbReference type="EMBL" id="CAJNJQ010000941">
    <property type="protein sequence ID" value="CAE7110407.1"/>
    <property type="molecule type" value="Genomic_DNA"/>
</dbReference>
<evidence type="ECO:0000313" key="3">
    <source>
        <dbReference type="Proteomes" id="UP000663827"/>
    </source>
</evidence>
<comment type="caution">
    <text evidence="2">The sequence shown here is derived from an EMBL/GenBank/DDBJ whole genome shotgun (WGS) entry which is preliminary data.</text>
</comment>